<feature type="region of interest" description="Disordered" evidence="1">
    <location>
        <begin position="87"/>
        <end position="123"/>
    </location>
</feature>
<comment type="caution">
    <text evidence="2">The sequence shown here is derived from an EMBL/GenBank/DDBJ whole genome shotgun (WGS) entry which is preliminary data.</text>
</comment>
<sequence length="152" mass="15797">MSSTTRTQFPTNHEEPAKGCLRDCPAGGDDGVHKLVPKPARGPDRARDLWGGFEERQPVARRFFAVPAVLGPEHVHRPGDGTIAEPLEAALFPPGGDDTAARQFIGFDDDLPPAGGDGGGDDTVVGQILKRMVAASAATPVGSIKARGPVPG</sequence>
<evidence type="ECO:0000313" key="2">
    <source>
        <dbReference type="EMBL" id="MBU8867785.1"/>
    </source>
</evidence>
<name>A0ABS6I7T6_9MICC</name>
<gene>
    <name evidence="2" type="ORF">KSW38_15965</name>
</gene>
<protein>
    <submittedName>
        <fullName evidence="2">Uncharacterized protein</fullName>
    </submittedName>
</protein>
<proteinExistence type="predicted"/>
<organism evidence="2 3">
    <name type="scientific">Paenarthrobacter aromaticivorans</name>
    <dbReference type="NCBI Taxonomy" id="2849150"/>
    <lineage>
        <taxon>Bacteria</taxon>
        <taxon>Bacillati</taxon>
        <taxon>Actinomycetota</taxon>
        <taxon>Actinomycetes</taxon>
        <taxon>Micrococcales</taxon>
        <taxon>Micrococcaceae</taxon>
        <taxon>Paenarthrobacter</taxon>
    </lineage>
</organism>
<feature type="compositionally biased region" description="Polar residues" evidence="1">
    <location>
        <begin position="1"/>
        <end position="11"/>
    </location>
</feature>
<dbReference type="RefSeq" id="WP_216925906.1">
    <property type="nucleotide sequence ID" value="NZ_JAHOPC010000010.1"/>
</dbReference>
<feature type="region of interest" description="Disordered" evidence="1">
    <location>
        <begin position="1"/>
        <end position="48"/>
    </location>
</feature>
<evidence type="ECO:0000313" key="3">
    <source>
        <dbReference type="Proteomes" id="UP000824166"/>
    </source>
</evidence>
<dbReference type="Proteomes" id="UP000824166">
    <property type="component" value="Unassembled WGS sequence"/>
</dbReference>
<keyword evidence="3" id="KW-1185">Reference proteome</keyword>
<reference evidence="2 3" key="1">
    <citation type="submission" date="2021-06" db="EMBL/GenBank/DDBJ databases">
        <authorList>
            <person name="Jeong J.W."/>
        </authorList>
    </citation>
    <scope>NUCLEOTIDE SEQUENCE [LARGE SCALE GENOMIC DNA]</scope>
    <source>
        <strain evidence="2 3">MMS21-TAE1-1</strain>
    </source>
</reference>
<accession>A0ABS6I7T6</accession>
<dbReference type="EMBL" id="JAHOPC010000010">
    <property type="protein sequence ID" value="MBU8867785.1"/>
    <property type="molecule type" value="Genomic_DNA"/>
</dbReference>
<feature type="compositionally biased region" description="Basic and acidic residues" evidence="1">
    <location>
        <begin position="12"/>
        <end position="21"/>
    </location>
</feature>
<evidence type="ECO:0000256" key="1">
    <source>
        <dbReference type="SAM" id="MobiDB-lite"/>
    </source>
</evidence>